<organism evidence="2 3">
    <name type="scientific">Acinetobacter johnsonii</name>
    <dbReference type="NCBI Taxonomy" id="40214"/>
    <lineage>
        <taxon>Bacteria</taxon>
        <taxon>Pseudomonadati</taxon>
        <taxon>Pseudomonadota</taxon>
        <taxon>Gammaproteobacteria</taxon>
        <taxon>Moraxellales</taxon>
        <taxon>Moraxellaceae</taxon>
        <taxon>Acinetobacter</taxon>
    </lineage>
</organism>
<dbReference type="GO" id="GO:0000287">
    <property type="term" value="F:magnesium ion binding"/>
    <property type="evidence" value="ECO:0007669"/>
    <property type="project" value="InterPro"/>
</dbReference>
<protein>
    <recommendedName>
        <fullName evidence="1">Inorganic pyrophosphatase domain-containing protein</fullName>
    </recommendedName>
</protein>
<dbReference type="RefSeq" id="WP_279678965.1">
    <property type="nucleotide sequence ID" value="NZ_JAOCCL010000018.1"/>
</dbReference>
<evidence type="ECO:0000259" key="1">
    <source>
        <dbReference type="Pfam" id="PF18823"/>
    </source>
</evidence>
<accession>A0AA42MB71</accession>
<dbReference type="Pfam" id="PF18823">
    <property type="entry name" value="InPase"/>
    <property type="match status" value="1"/>
</dbReference>
<dbReference type="PROSITE" id="PS00387">
    <property type="entry name" value="PPASE"/>
    <property type="match status" value="1"/>
</dbReference>
<dbReference type="InterPro" id="IPR036649">
    <property type="entry name" value="Pyrophosphatase_sf"/>
</dbReference>
<dbReference type="GO" id="GO:0004427">
    <property type="term" value="F:inorganic diphosphate phosphatase activity"/>
    <property type="evidence" value="ECO:0007669"/>
    <property type="project" value="InterPro"/>
</dbReference>
<proteinExistence type="predicted"/>
<dbReference type="AlphaFoldDB" id="A0AA42MB71"/>
<dbReference type="SUPFAM" id="SSF50324">
    <property type="entry name" value="Inorganic pyrophosphatase"/>
    <property type="match status" value="1"/>
</dbReference>
<gene>
    <name evidence="2" type="ORF">N5C97_08600</name>
</gene>
<feature type="domain" description="Inorganic pyrophosphatase" evidence="1">
    <location>
        <begin position="293"/>
        <end position="425"/>
    </location>
</feature>
<dbReference type="GO" id="GO:0005737">
    <property type="term" value="C:cytoplasm"/>
    <property type="evidence" value="ECO:0007669"/>
    <property type="project" value="InterPro"/>
</dbReference>
<dbReference type="GO" id="GO:0006796">
    <property type="term" value="P:phosphate-containing compound metabolic process"/>
    <property type="evidence" value="ECO:0007669"/>
    <property type="project" value="InterPro"/>
</dbReference>
<reference evidence="2" key="1">
    <citation type="submission" date="2022-09" db="EMBL/GenBank/DDBJ databases">
        <title>Intensive care unit water sources are persistently colonized with multi-drug resistant bacteria and are the site of extensive horizontal gene transfer of antibiotic resistance genes.</title>
        <authorList>
            <person name="Diorio-Toth L."/>
        </authorList>
    </citation>
    <scope>NUCLEOTIDE SEQUENCE</scope>
    <source>
        <strain evidence="2">GD03885</strain>
    </source>
</reference>
<evidence type="ECO:0000313" key="3">
    <source>
        <dbReference type="Proteomes" id="UP001160116"/>
    </source>
</evidence>
<comment type="caution">
    <text evidence="2">The sequence shown here is derived from an EMBL/GenBank/DDBJ whole genome shotgun (WGS) entry which is preliminary data.</text>
</comment>
<evidence type="ECO:0000313" key="2">
    <source>
        <dbReference type="EMBL" id="MDH0826558.1"/>
    </source>
</evidence>
<dbReference type="Proteomes" id="UP001160116">
    <property type="component" value="Unassembled WGS sequence"/>
</dbReference>
<sequence length="557" mass="61199">MKITPIEKIKLSSERVGLVAQLKANELKGVDKIRASKRISEIVTLLKGGSVTATTVPEVPEDPFQNIDLSPFERIVQTGEITIETLQGAVDSTKMLLHSVSTPKVFVDAVNVVSQKASDGSLLDSLGQAGAVLLNELGQLIDSDGALEQTKHAGMLDSTNTPDETQRTAGDLKDLFRDSGWMEGSNGLLSNDSEQYQFRINENRLYTFDVEAYQGNIHMQTMTFNGISIQECMDFVNRYIQLVDNQLAFIKPEIGNGFNQSMAQNNTIQLPDAIAQTAGTSILNAGEKPTHEQLVNNDYHTAKLDISGMKIAIENPVASTRSGVDENGQPWQTQMSAHYGYFEDTLGADGDELDVFVALGTPHDYDGRVFVISQNDRHGNFDEHKVILGVATKTIAIQLYRSHYDENFSGAGSIVEMSVEDFKSRIYGGKTAMLDSIQGAMMDSWVNDGKFELWPVRKLDLSIIDQGMNEAKATIKDPIVLFHQGSKSYVVHGRKRLEIAKANGEKFIPAITFDAGDHYTTADIKTAIRKCGNIVHAEALGAMIELTASKRLESELE</sequence>
<name>A0AA42MB71_ACIJO</name>
<dbReference type="InterPro" id="IPR041595">
    <property type="entry name" value="Inorganic_Pase"/>
</dbReference>
<dbReference type="EMBL" id="JAOCCL010000018">
    <property type="protein sequence ID" value="MDH0826558.1"/>
    <property type="molecule type" value="Genomic_DNA"/>
</dbReference>